<organism evidence="1 2">
    <name type="scientific">Citrullus colocynthis</name>
    <name type="common">colocynth</name>
    <dbReference type="NCBI Taxonomy" id="252529"/>
    <lineage>
        <taxon>Eukaryota</taxon>
        <taxon>Viridiplantae</taxon>
        <taxon>Streptophyta</taxon>
        <taxon>Embryophyta</taxon>
        <taxon>Tracheophyta</taxon>
        <taxon>Spermatophyta</taxon>
        <taxon>Magnoliopsida</taxon>
        <taxon>eudicotyledons</taxon>
        <taxon>Gunneridae</taxon>
        <taxon>Pentapetalae</taxon>
        <taxon>rosids</taxon>
        <taxon>fabids</taxon>
        <taxon>Cucurbitales</taxon>
        <taxon>Cucurbitaceae</taxon>
        <taxon>Benincaseae</taxon>
        <taxon>Citrullus</taxon>
    </lineage>
</organism>
<dbReference type="EMBL" id="OZ021742">
    <property type="protein sequence ID" value="CAK9328348.1"/>
    <property type="molecule type" value="Genomic_DNA"/>
</dbReference>
<dbReference type="Proteomes" id="UP001642487">
    <property type="component" value="Chromosome 8"/>
</dbReference>
<name>A0ABP0Z6F7_9ROSI</name>
<evidence type="ECO:0000313" key="2">
    <source>
        <dbReference type="Proteomes" id="UP001642487"/>
    </source>
</evidence>
<accession>A0ABP0Z6F7</accession>
<proteinExistence type="predicted"/>
<keyword evidence="2" id="KW-1185">Reference proteome</keyword>
<evidence type="ECO:0000313" key="1">
    <source>
        <dbReference type="EMBL" id="CAK9328348.1"/>
    </source>
</evidence>
<sequence>MFIVLFSDVLSLGKITLKITLSSLKVHNRFHCSCFEPITRAIGTSTVGHLNLHNRRAFLLIVANTCSNPYSGV</sequence>
<protein>
    <submittedName>
        <fullName evidence="1">Uncharacterized protein</fullName>
    </submittedName>
</protein>
<reference evidence="1 2" key="1">
    <citation type="submission" date="2024-03" db="EMBL/GenBank/DDBJ databases">
        <authorList>
            <person name="Gkanogiannis A."/>
            <person name="Becerra Lopez-Lavalle L."/>
        </authorList>
    </citation>
    <scope>NUCLEOTIDE SEQUENCE [LARGE SCALE GENOMIC DNA]</scope>
</reference>
<gene>
    <name evidence="1" type="ORF">CITCOLO1_LOCUS20761</name>
</gene>